<proteinExistence type="predicted"/>
<dbReference type="NCBIfam" id="NF037995">
    <property type="entry name" value="TRAP_S1"/>
    <property type="match status" value="1"/>
</dbReference>
<dbReference type="GO" id="GO:0055085">
    <property type="term" value="P:transmembrane transport"/>
    <property type="evidence" value="ECO:0007669"/>
    <property type="project" value="InterPro"/>
</dbReference>
<protein>
    <submittedName>
        <fullName evidence="2">Predicted D-glucuronide-specific TRAP transporter, substrate-binding component</fullName>
    </submittedName>
</protein>
<dbReference type="InterPro" id="IPR018389">
    <property type="entry name" value="DctP_fam"/>
</dbReference>
<keyword evidence="1" id="KW-0732">Signal</keyword>
<dbReference type="PANTHER" id="PTHR33376">
    <property type="match status" value="1"/>
</dbReference>
<dbReference type="PANTHER" id="PTHR33376:SF2">
    <property type="entry name" value="DICARBOXYLATE-BINDING PERIPLASMIC PROTEIN"/>
    <property type="match status" value="1"/>
</dbReference>
<dbReference type="Pfam" id="PF03480">
    <property type="entry name" value="DctP"/>
    <property type="match status" value="1"/>
</dbReference>
<sequence length="332" mass="37076">MHKGIISVLSGALFALSGCSMPSEVSSGVTQMRLAHNMSESHPVHKSLAYFTERVREKSGGELSFQIYANGQLGSEREVIELVQTGAVDVTKVSATALESFSNIYSLFSIPYLFANPEHYYRVMDSDIATDIYQQTADNGFFGLTYYDSGIRNVYTIDTPVRTPADMRGLKLRVQPSQTALEMTRLMGGAPTPMAYGEVYTALQQGVIDGTENNETALTSSNHGEVAKEYSYTAHAIVPDLLIFSQHRWESFTPQQQTWLREAAIESTAFHKELWAKEIEQAVTKAQEMGVNFHHDVDVEAFRESVAPMHERVMENPVLAPLYKRIQELTES</sequence>
<evidence type="ECO:0000256" key="1">
    <source>
        <dbReference type="ARBA" id="ARBA00022729"/>
    </source>
</evidence>
<organism evidence="2 3">
    <name type="scientific">Halomonas citrativorans</name>
    <dbReference type="NCBI Taxonomy" id="2742612"/>
    <lineage>
        <taxon>Bacteria</taxon>
        <taxon>Pseudomonadati</taxon>
        <taxon>Pseudomonadota</taxon>
        <taxon>Gammaproteobacteria</taxon>
        <taxon>Oceanospirillales</taxon>
        <taxon>Halomonadaceae</taxon>
        <taxon>Halomonas</taxon>
    </lineage>
</organism>
<dbReference type="CDD" id="cd13671">
    <property type="entry name" value="PBP2_TRAP_SBP_like_3"/>
    <property type="match status" value="1"/>
</dbReference>
<name>A0A1R4I2G5_9GAMM</name>
<dbReference type="RefSeq" id="WP_087109605.1">
    <property type="nucleotide sequence ID" value="NZ_FUKM01000048.1"/>
</dbReference>
<dbReference type="AlphaFoldDB" id="A0A1R4I2G5"/>
<evidence type="ECO:0000313" key="3">
    <source>
        <dbReference type="Proteomes" id="UP000196331"/>
    </source>
</evidence>
<dbReference type="GO" id="GO:0030246">
    <property type="term" value="F:carbohydrate binding"/>
    <property type="evidence" value="ECO:0007669"/>
    <property type="project" value="TreeGrafter"/>
</dbReference>
<evidence type="ECO:0000313" key="2">
    <source>
        <dbReference type="EMBL" id="SJN13948.1"/>
    </source>
</evidence>
<dbReference type="InterPro" id="IPR038404">
    <property type="entry name" value="TRAP_DctP_sf"/>
</dbReference>
<dbReference type="NCBIfam" id="TIGR00787">
    <property type="entry name" value="dctP"/>
    <property type="match status" value="1"/>
</dbReference>
<comment type="caution">
    <text evidence="2">The sequence shown here is derived from an EMBL/GenBank/DDBJ whole genome shotgun (WGS) entry which is preliminary data.</text>
</comment>
<accession>A0A1R4I2G5</accession>
<dbReference type="Gene3D" id="3.40.190.170">
    <property type="entry name" value="Bacterial extracellular solute-binding protein, family 7"/>
    <property type="match status" value="1"/>
</dbReference>
<dbReference type="GO" id="GO:0030288">
    <property type="term" value="C:outer membrane-bounded periplasmic space"/>
    <property type="evidence" value="ECO:0007669"/>
    <property type="project" value="InterPro"/>
</dbReference>
<gene>
    <name evidence="2" type="ORF">CZ787_12685</name>
</gene>
<reference evidence="2 3" key="1">
    <citation type="submission" date="2017-02" db="EMBL/GenBank/DDBJ databases">
        <authorList>
            <person name="Dridi B."/>
        </authorList>
    </citation>
    <scope>NUCLEOTIDE SEQUENCE [LARGE SCALE GENOMIC DNA]</scope>
    <source>
        <strain evidence="2 3">JB380</strain>
    </source>
</reference>
<dbReference type="InterPro" id="IPR004682">
    <property type="entry name" value="TRAP_DctP"/>
</dbReference>
<dbReference type="Proteomes" id="UP000196331">
    <property type="component" value="Unassembled WGS sequence"/>
</dbReference>
<dbReference type="EMBL" id="FUKM01000048">
    <property type="protein sequence ID" value="SJN13948.1"/>
    <property type="molecule type" value="Genomic_DNA"/>
</dbReference>
<dbReference type="PIRSF" id="PIRSF006470">
    <property type="entry name" value="DctB"/>
    <property type="match status" value="1"/>
</dbReference>
<dbReference type="OrthoDB" id="8690069at2"/>
<dbReference type="PROSITE" id="PS51257">
    <property type="entry name" value="PROKAR_LIPOPROTEIN"/>
    <property type="match status" value="1"/>
</dbReference>